<accession>A0ACD0NLX3</accession>
<name>A0ACD0NLX3_9BASI</name>
<proteinExistence type="predicted"/>
<evidence type="ECO:0000313" key="1">
    <source>
        <dbReference type="EMBL" id="PWN46784.1"/>
    </source>
</evidence>
<evidence type="ECO:0000313" key="2">
    <source>
        <dbReference type="Proteomes" id="UP000245626"/>
    </source>
</evidence>
<protein>
    <submittedName>
        <fullName evidence="1">Uncharacterized protein</fullName>
    </submittedName>
</protein>
<keyword evidence="2" id="KW-1185">Reference proteome</keyword>
<organism evidence="1 2">
    <name type="scientific">Violaceomyces palustris</name>
    <dbReference type="NCBI Taxonomy" id="1673888"/>
    <lineage>
        <taxon>Eukaryota</taxon>
        <taxon>Fungi</taxon>
        <taxon>Dikarya</taxon>
        <taxon>Basidiomycota</taxon>
        <taxon>Ustilaginomycotina</taxon>
        <taxon>Ustilaginomycetes</taxon>
        <taxon>Violaceomycetales</taxon>
        <taxon>Violaceomycetaceae</taxon>
        <taxon>Violaceomyces</taxon>
    </lineage>
</organism>
<gene>
    <name evidence="1" type="ORF">IE53DRAFT_6721</name>
</gene>
<dbReference type="EMBL" id="KZ820710">
    <property type="protein sequence ID" value="PWN46784.1"/>
    <property type="molecule type" value="Genomic_DNA"/>
</dbReference>
<dbReference type="Proteomes" id="UP000245626">
    <property type="component" value="Unassembled WGS sequence"/>
</dbReference>
<sequence>MMGRWKDFCPWAEPDVNSHSFIFSALLRPPPSFPLFFFPCVEKPCSSRVYFTRARGESSFRLGALLALSNIALVWTRQKLKQRKTCAHFKDGLTPGFSSHLTWGFALFRFHLSLIHPSLFIRPKLQDRLV</sequence>
<reference evidence="1 2" key="1">
    <citation type="journal article" date="2018" name="Mol. Biol. Evol.">
        <title>Broad Genomic Sampling Reveals a Smut Pathogenic Ancestry of the Fungal Clade Ustilaginomycotina.</title>
        <authorList>
            <person name="Kijpornyongpan T."/>
            <person name="Mondo S.J."/>
            <person name="Barry K."/>
            <person name="Sandor L."/>
            <person name="Lee J."/>
            <person name="Lipzen A."/>
            <person name="Pangilinan J."/>
            <person name="LaButti K."/>
            <person name="Hainaut M."/>
            <person name="Henrissat B."/>
            <person name="Grigoriev I.V."/>
            <person name="Spatafora J.W."/>
            <person name="Aime M.C."/>
        </authorList>
    </citation>
    <scope>NUCLEOTIDE SEQUENCE [LARGE SCALE GENOMIC DNA]</scope>
    <source>
        <strain evidence="1 2">SA 807</strain>
    </source>
</reference>